<sequence length="595" mass="67055">MASKFGEWIEDRTGLSKLLKTALDEPVHGGAKWSYVFGSGLVFLFILQAVTGILMASYYSPSSTAAWGSVYYLQHKTSFGWFVRGLHHYGSSAMMILALVHMFQVFIFGAYKKPRELNWISGVILLLCLAGFGLTGYLLPWDQKGYWATQVATNIMGTIPVIGKYIKILHQGGADYGNFTITRFYTLHVFLLPLSLVFFLFIHIALFRKHGVTPYWKMREDVLRDRVDPFWPDQILKDVVFALGMYAALAGVIFWTGGAELQAPADPASNYLARPEWYFLFLFELLKYCQGKYLIVGTVIIPGIALAFLFVLPFIDRDASRYPSKRIPFFGAVFSGLTGAVVLTVLAMHHDSRDIHIIHQREEAEKQAARAVKLAEKGIPPTGGLSIFLHDPVALGEKIFKESCIGCHKVGGEGGDNGPDFTNFGSREWVAELLKNPRDQRYFKETGLMPPIKLPDESLLDMAEFLLSQSAGLVNQNIERVERGKGLVLKGTCVACHPMGNKDMKKMAPNLTDYLSETWLKEFLRNPADPRFYGTRNKMPAFDRLSDSQLDALIQYLFSLSKDRTLVSEKQEKRKEEYVFGLTAPRTSIHFKDRS</sequence>
<dbReference type="GO" id="GO:0046872">
    <property type="term" value="F:metal ion binding"/>
    <property type="evidence" value="ECO:0007669"/>
    <property type="project" value="UniProtKB-KW"/>
</dbReference>
<dbReference type="InterPro" id="IPR009056">
    <property type="entry name" value="Cyt_c-like_dom"/>
</dbReference>
<feature type="transmembrane region" description="Helical" evidence="12">
    <location>
        <begin position="117"/>
        <end position="139"/>
    </location>
</feature>
<evidence type="ECO:0000256" key="4">
    <source>
        <dbReference type="ARBA" id="ARBA00022660"/>
    </source>
</evidence>
<dbReference type="InterPro" id="IPR016174">
    <property type="entry name" value="Di-haem_cyt_TM"/>
</dbReference>
<dbReference type="Gene3D" id="1.20.810.10">
    <property type="entry name" value="Cytochrome Bc1 Complex, Chain C"/>
    <property type="match status" value="1"/>
</dbReference>
<keyword evidence="7" id="KW-0249">Electron transport</keyword>
<dbReference type="Pfam" id="PF00032">
    <property type="entry name" value="Cytochrom_B_C"/>
    <property type="match status" value="1"/>
</dbReference>
<comment type="caution">
    <text evidence="15">The sequence shown here is derived from an EMBL/GenBank/DDBJ whole genome shotgun (WGS) entry which is preliminary data.</text>
</comment>
<dbReference type="InterPro" id="IPR036909">
    <property type="entry name" value="Cyt_c-like_dom_sf"/>
</dbReference>
<reference evidence="15 16" key="1">
    <citation type="journal article" date="2013" name="BMC Microbiol.">
        <title>Identification of the type II cytochrome c maturation pathway in anammox bacteria by comparative genomics.</title>
        <authorList>
            <person name="Ferousi C."/>
            <person name="Speth D.R."/>
            <person name="Reimann J."/>
            <person name="Op den Camp H.J."/>
            <person name="Allen J.W."/>
            <person name="Keltjens J.T."/>
            <person name="Jetten M.S."/>
        </authorList>
    </citation>
    <scope>NUCLEOTIDE SEQUENCE [LARGE SCALE GENOMIC DNA]</scope>
    <source>
        <strain evidence="15">RU1</strain>
    </source>
</reference>
<evidence type="ECO:0000259" key="14">
    <source>
        <dbReference type="PROSITE" id="PS51007"/>
    </source>
</evidence>
<feature type="transmembrane region" description="Helical" evidence="12">
    <location>
        <begin position="35"/>
        <end position="59"/>
    </location>
</feature>
<evidence type="ECO:0000256" key="10">
    <source>
        <dbReference type="ARBA" id="ARBA00023136"/>
    </source>
</evidence>
<dbReference type="AlphaFoldDB" id="A0A0M2UW16"/>
<gene>
    <name evidence="15" type="ORF">BROFUL_02646</name>
</gene>
<evidence type="ECO:0000313" key="15">
    <source>
        <dbReference type="EMBL" id="KKO18694.1"/>
    </source>
</evidence>
<evidence type="ECO:0000256" key="1">
    <source>
        <dbReference type="ARBA" id="ARBA00004141"/>
    </source>
</evidence>
<dbReference type="InterPro" id="IPR048259">
    <property type="entry name" value="Cytochrome_b_N_euk/bac"/>
</dbReference>
<dbReference type="GO" id="GO:0022904">
    <property type="term" value="P:respiratory electron transport chain"/>
    <property type="evidence" value="ECO:0007669"/>
    <property type="project" value="InterPro"/>
</dbReference>
<evidence type="ECO:0000256" key="9">
    <source>
        <dbReference type="ARBA" id="ARBA00023004"/>
    </source>
</evidence>
<keyword evidence="4" id="KW-0679">Respiratory chain</keyword>
<evidence type="ECO:0000256" key="2">
    <source>
        <dbReference type="ARBA" id="ARBA00022448"/>
    </source>
</evidence>
<evidence type="ECO:0000259" key="13">
    <source>
        <dbReference type="PROSITE" id="PS51002"/>
    </source>
</evidence>
<dbReference type="Gene3D" id="1.10.760.10">
    <property type="entry name" value="Cytochrome c-like domain"/>
    <property type="match status" value="2"/>
</dbReference>
<feature type="transmembrane region" description="Helical" evidence="12">
    <location>
        <begin position="89"/>
        <end position="110"/>
    </location>
</feature>
<dbReference type="PANTHER" id="PTHR19271">
    <property type="entry name" value="CYTOCHROME B"/>
    <property type="match status" value="1"/>
</dbReference>
<keyword evidence="8 12" id="KW-1133">Transmembrane helix</keyword>
<feature type="transmembrane region" description="Helical" evidence="12">
    <location>
        <begin position="239"/>
        <end position="257"/>
    </location>
</feature>
<keyword evidence="3 11" id="KW-0349">Heme</keyword>
<keyword evidence="5 12" id="KW-0812">Transmembrane</keyword>
<dbReference type="InterPro" id="IPR005797">
    <property type="entry name" value="Cyt_b/b6_N"/>
</dbReference>
<evidence type="ECO:0000256" key="12">
    <source>
        <dbReference type="SAM" id="Phobius"/>
    </source>
</evidence>
<evidence type="ECO:0000256" key="3">
    <source>
        <dbReference type="ARBA" id="ARBA00022617"/>
    </source>
</evidence>
<name>A0A0M2UW16_9BACT</name>
<dbReference type="EMBL" id="LAQJ01000240">
    <property type="protein sequence ID" value="KKO18694.1"/>
    <property type="molecule type" value="Genomic_DNA"/>
</dbReference>
<dbReference type="Pfam" id="PF13442">
    <property type="entry name" value="Cytochrome_CBB3"/>
    <property type="match status" value="1"/>
</dbReference>
<keyword evidence="16" id="KW-1185">Reference proteome</keyword>
<evidence type="ECO:0000256" key="8">
    <source>
        <dbReference type="ARBA" id="ARBA00022989"/>
    </source>
</evidence>
<feature type="transmembrane region" description="Helical" evidence="12">
    <location>
        <begin position="327"/>
        <end position="348"/>
    </location>
</feature>
<evidence type="ECO:0000256" key="11">
    <source>
        <dbReference type="PROSITE-ProRule" id="PRU00433"/>
    </source>
</evidence>
<keyword evidence="6 11" id="KW-0479">Metal-binding</keyword>
<dbReference type="GO" id="GO:0009055">
    <property type="term" value="F:electron transfer activity"/>
    <property type="evidence" value="ECO:0007669"/>
    <property type="project" value="InterPro"/>
</dbReference>
<evidence type="ECO:0000313" key="16">
    <source>
        <dbReference type="Proteomes" id="UP000034954"/>
    </source>
</evidence>
<proteinExistence type="predicted"/>
<keyword evidence="9 11" id="KW-0408">Iron</keyword>
<organism evidence="15 16">
    <name type="scientific">Candidatus Brocadia fulgida</name>
    <dbReference type="NCBI Taxonomy" id="380242"/>
    <lineage>
        <taxon>Bacteria</taxon>
        <taxon>Pseudomonadati</taxon>
        <taxon>Planctomycetota</taxon>
        <taxon>Candidatus Brocadiia</taxon>
        <taxon>Candidatus Brocadiales</taxon>
        <taxon>Candidatus Brocadiaceae</taxon>
        <taxon>Candidatus Brocadia</taxon>
    </lineage>
</organism>
<feature type="transmembrane region" description="Helical" evidence="12">
    <location>
        <begin position="185"/>
        <end position="207"/>
    </location>
</feature>
<evidence type="ECO:0000256" key="6">
    <source>
        <dbReference type="ARBA" id="ARBA00022723"/>
    </source>
</evidence>
<keyword evidence="10 12" id="KW-0472">Membrane</keyword>
<dbReference type="InterPro" id="IPR005798">
    <property type="entry name" value="Cyt_b/b6_C"/>
</dbReference>
<evidence type="ECO:0000256" key="5">
    <source>
        <dbReference type="ARBA" id="ARBA00022692"/>
    </source>
</evidence>
<evidence type="ECO:0000256" key="7">
    <source>
        <dbReference type="ARBA" id="ARBA00022982"/>
    </source>
</evidence>
<dbReference type="Pfam" id="PF00033">
    <property type="entry name" value="Cytochrome_B"/>
    <property type="match status" value="1"/>
</dbReference>
<accession>A0A0M2UW16</accession>
<dbReference type="GO" id="GO:0020037">
    <property type="term" value="F:heme binding"/>
    <property type="evidence" value="ECO:0007669"/>
    <property type="project" value="InterPro"/>
</dbReference>
<dbReference type="SUPFAM" id="SSF81342">
    <property type="entry name" value="Transmembrane di-heme cytochromes"/>
    <property type="match status" value="1"/>
</dbReference>
<keyword evidence="2" id="KW-0813">Transport</keyword>
<dbReference type="InterPro" id="IPR036150">
    <property type="entry name" value="Cyt_b/b6_C_sf"/>
</dbReference>
<dbReference type="Proteomes" id="UP000034954">
    <property type="component" value="Unassembled WGS sequence"/>
</dbReference>
<dbReference type="SUPFAM" id="SSF81648">
    <property type="entry name" value="a domain/subunit of cytochrome bc1 complex (Ubiquinol-cytochrome c reductase)"/>
    <property type="match status" value="1"/>
</dbReference>
<protein>
    <submittedName>
        <fullName evidence="15">Cytochrome b/b6 domain-containing protein</fullName>
    </submittedName>
</protein>
<dbReference type="InterPro" id="IPR027387">
    <property type="entry name" value="Cytb/b6-like_sf"/>
</dbReference>
<dbReference type="CDD" id="cd00284">
    <property type="entry name" value="Cytochrome_b_N"/>
    <property type="match status" value="1"/>
</dbReference>
<dbReference type="SUPFAM" id="SSF46626">
    <property type="entry name" value="Cytochrome c"/>
    <property type="match status" value="2"/>
</dbReference>
<dbReference type="Pfam" id="PF00034">
    <property type="entry name" value="Cytochrom_C"/>
    <property type="match status" value="1"/>
</dbReference>
<dbReference type="PANTHER" id="PTHR19271:SF16">
    <property type="entry name" value="CYTOCHROME B"/>
    <property type="match status" value="1"/>
</dbReference>
<comment type="subcellular location">
    <subcellularLocation>
        <location evidence="1">Membrane</location>
        <topology evidence="1">Multi-pass membrane protein</topology>
    </subcellularLocation>
</comment>
<dbReference type="GO" id="GO:0016491">
    <property type="term" value="F:oxidoreductase activity"/>
    <property type="evidence" value="ECO:0007669"/>
    <property type="project" value="InterPro"/>
</dbReference>
<dbReference type="PROSITE" id="PS51007">
    <property type="entry name" value="CYTC"/>
    <property type="match status" value="1"/>
</dbReference>
<feature type="domain" description="Cytochrome b/b6 N-terminal region profile" evidence="13">
    <location>
        <begin position="5"/>
        <end position="216"/>
    </location>
</feature>
<dbReference type="PROSITE" id="PS51002">
    <property type="entry name" value="CYTB_NTER"/>
    <property type="match status" value="1"/>
</dbReference>
<feature type="domain" description="Cytochrome c" evidence="14">
    <location>
        <begin position="391"/>
        <end position="561"/>
    </location>
</feature>
<feature type="transmembrane region" description="Helical" evidence="12">
    <location>
        <begin position="293"/>
        <end position="315"/>
    </location>
</feature>
<dbReference type="GO" id="GO:0016020">
    <property type="term" value="C:membrane"/>
    <property type="evidence" value="ECO:0007669"/>
    <property type="project" value="UniProtKB-SubCell"/>
</dbReference>